<evidence type="ECO:0000256" key="17">
    <source>
        <dbReference type="ARBA" id="ARBA00023157"/>
    </source>
</evidence>
<evidence type="ECO:0000256" key="8">
    <source>
        <dbReference type="ARBA" id="ARBA00022741"/>
    </source>
</evidence>
<dbReference type="Pfam" id="PF00072">
    <property type="entry name" value="Response_reg"/>
    <property type="match status" value="1"/>
</dbReference>
<feature type="domain" description="Response regulatory" evidence="26">
    <location>
        <begin position="633"/>
        <end position="751"/>
    </location>
</feature>
<evidence type="ECO:0000256" key="25">
    <source>
        <dbReference type="SAM" id="SignalP"/>
    </source>
</evidence>
<dbReference type="PANTHER" id="PTHR24423">
    <property type="entry name" value="TWO-COMPONENT SENSOR HISTIDINE KINASE"/>
    <property type="match status" value="1"/>
</dbReference>
<feature type="disulfide bond" description="Interchain" evidence="21">
    <location>
        <position position="28"/>
    </location>
</feature>
<evidence type="ECO:0000256" key="6">
    <source>
        <dbReference type="ARBA" id="ARBA00022692"/>
    </source>
</evidence>
<evidence type="ECO:0000256" key="14">
    <source>
        <dbReference type="ARBA" id="ARBA00023008"/>
    </source>
</evidence>
<dbReference type="InterPro" id="IPR036890">
    <property type="entry name" value="HATPase_C_sf"/>
</dbReference>
<gene>
    <name evidence="27" type="primary">EIN4_10</name>
    <name evidence="27" type="ORF">g.43139</name>
</gene>
<keyword evidence="7 19" id="KW-0479">Metal-binding</keyword>
<organism evidence="27">
    <name type="scientific">Anthurium amnicola</name>
    <dbReference type="NCBI Taxonomy" id="1678845"/>
    <lineage>
        <taxon>Eukaryota</taxon>
        <taxon>Viridiplantae</taxon>
        <taxon>Streptophyta</taxon>
        <taxon>Embryophyta</taxon>
        <taxon>Tracheophyta</taxon>
        <taxon>Spermatophyta</taxon>
        <taxon>Magnoliopsida</taxon>
        <taxon>Liliopsida</taxon>
        <taxon>Araceae</taxon>
        <taxon>Pothoideae</taxon>
        <taxon>Potheae</taxon>
        <taxon>Anthurium</taxon>
    </lineage>
</organism>
<evidence type="ECO:0000256" key="13">
    <source>
        <dbReference type="ARBA" id="ARBA00022989"/>
    </source>
</evidence>
<feature type="transmembrane region" description="Helical" evidence="24">
    <location>
        <begin position="79"/>
        <end position="100"/>
    </location>
</feature>
<dbReference type="PIRSF" id="PIRSF026389">
    <property type="entry name" value="Ethyln_sen_HK"/>
    <property type="match status" value="1"/>
</dbReference>
<evidence type="ECO:0000256" key="9">
    <source>
        <dbReference type="ARBA" id="ARBA00022745"/>
    </source>
</evidence>
<dbReference type="Gene3D" id="3.40.50.2300">
    <property type="match status" value="1"/>
</dbReference>
<evidence type="ECO:0000256" key="2">
    <source>
        <dbReference type="ARBA" id="ARBA00004477"/>
    </source>
</evidence>
<evidence type="ECO:0000256" key="18">
    <source>
        <dbReference type="ARBA" id="ARBA00023170"/>
    </source>
</evidence>
<keyword evidence="9 19" id="KW-0936">Ethylene signaling pathway</keyword>
<evidence type="ECO:0000256" key="4">
    <source>
        <dbReference type="ARBA" id="ARBA00022553"/>
    </source>
</evidence>
<feature type="binding site" evidence="20">
    <location>
        <position position="93"/>
    </location>
    <ligand>
        <name>Cu cation</name>
        <dbReference type="ChEBI" id="CHEBI:23378"/>
    </ligand>
</feature>
<dbReference type="Pfam" id="PF25487">
    <property type="entry name" value="ETR1_N"/>
    <property type="match status" value="1"/>
</dbReference>
<dbReference type="InterPro" id="IPR029016">
    <property type="entry name" value="GAF-like_dom_sf"/>
</dbReference>
<feature type="cross-link" description="Glycyl lysine isopeptide (Lys-Gly) (interchain with G-Cter in ubiquitin)" evidence="22">
    <location>
        <position position="736"/>
    </location>
</feature>
<evidence type="ECO:0000256" key="22">
    <source>
        <dbReference type="PIRSR" id="PIRSR026389-4"/>
    </source>
</evidence>
<dbReference type="InterPro" id="IPR014525">
    <property type="entry name" value="ETR"/>
</dbReference>
<comment type="subcellular location">
    <subcellularLocation>
        <location evidence="2">Endoplasmic reticulum membrane</location>
        <topology evidence="2">Multi-pass membrane protein</topology>
    </subcellularLocation>
</comment>
<keyword evidence="6 24" id="KW-0812">Transmembrane</keyword>
<sequence length="754" mass="83898">MLRALCHGLLVLSLSVSVSAINMEFPRCSCDAEGLWSVESILQCQKVSDFLIATAYFSIPLELLYFVSCSDLFPFKWVVFQFVAFIVLCGLSHLLTVFVYEPHSFLLILALTVSKFLTALVSFATAITLLTLIPQLLRLKVKENLLRMKAQELDREVGVMKRQEEASWHVRMLTQEIRRSLDKHTILDTTLVELSKTMGLQNCAVWMPDECKTGMNLTHELSQMSTLDACGLSISMDDPDIMEIKETNSTKLLRPGSKLGSASSGGVSEYGAAAAIRMPLLKVSDFKRGTPEVVETCYAILVLVLPNDANRNWSNQELETIDVVAGQVAVALSHAAVLEESRIMREKLVEQNLALRKARTNAMMASEARSSFQKVMSQGMGKPVHSMLALLSMMQQESLGPEQKLVIDALMKTSAVVSASINDIMRSPDDGAKSLALETRYFQLHALIKEAASLARCLFDWKGFGFGIQIDRTVPNWVLGDEKRIFHVILSMVSYLLDGWNEGSVFFHVLCENEVEDRQDQRWVPWKSSFSDGYAHVKFEIGIKRKSDGPSSSVQLPSRPGSGRVEMGLSSMCENLVQMMHGRIWAVANSQGISDSTTLLLRFQLHPSGIISEPGRSSDQLQQPFSSLFKGLKVLLADDDDIRRAINVKLLQKLGCLVSSVSSGSQCLSFLGTSNTRFDLIVLDVEMHNTDGFDLAMRIQKFRSGNWPLILALAASTQENIWEKCLQSGMHGLIQKPITLQGMAQELRRVLRNT</sequence>
<evidence type="ECO:0000256" key="23">
    <source>
        <dbReference type="PROSITE-ProRule" id="PRU00169"/>
    </source>
</evidence>
<keyword evidence="25" id="KW-0732">Signal</keyword>
<evidence type="ECO:0000256" key="5">
    <source>
        <dbReference type="ARBA" id="ARBA00022679"/>
    </source>
</evidence>
<dbReference type="PANTHER" id="PTHR24423:SF633">
    <property type="entry name" value="ETHYLENE RECEPTOR 2"/>
    <property type="match status" value="1"/>
</dbReference>
<dbReference type="Gene3D" id="3.30.450.40">
    <property type="match status" value="1"/>
</dbReference>
<dbReference type="Gene3D" id="1.10.287.130">
    <property type="match status" value="1"/>
</dbReference>
<feature type="binding site" evidence="20">
    <location>
        <position position="89"/>
    </location>
    <ligand>
        <name>Cu cation</name>
        <dbReference type="ChEBI" id="CHEBI:23378"/>
    </ligand>
</feature>
<dbReference type="GO" id="GO:0005789">
    <property type="term" value="C:endoplasmic reticulum membrane"/>
    <property type="evidence" value="ECO:0007669"/>
    <property type="project" value="UniProtKB-SubCell"/>
</dbReference>
<accession>A0A1D1XG70</accession>
<dbReference type="Gene3D" id="3.30.565.10">
    <property type="entry name" value="Histidine kinase-like ATPase, C-terminal domain"/>
    <property type="match status" value="1"/>
</dbReference>
<keyword evidence="11 19" id="KW-0256">Endoplasmic reticulum</keyword>
<comment type="catalytic activity">
    <reaction evidence="1">
        <text>ATP + protein L-histidine = ADP + protein N-phospho-L-histidine.</text>
        <dbReference type="EC" id="2.7.13.3"/>
    </reaction>
</comment>
<feature type="signal peptide" evidence="25">
    <location>
        <begin position="1"/>
        <end position="20"/>
    </location>
</feature>
<comment type="function">
    <text evidence="19">May act early in the ethylene signal transduction pathway, possibly as an ethylene receptor, or as a regulator of the pathway.</text>
</comment>
<evidence type="ECO:0000256" key="7">
    <source>
        <dbReference type="ARBA" id="ARBA00022723"/>
    </source>
</evidence>
<keyword evidence="8 19" id="KW-0547">Nucleotide-binding</keyword>
<feature type="transmembrane region" description="Helical" evidence="24">
    <location>
        <begin position="106"/>
        <end position="133"/>
    </location>
</feature>
<keyword evidence="17 21" id="KW-1015">Disulfide bond</keyword>
<keyword evidence="4 23" id="KW-0597">Phosphoprotein</keyword>
<evidence type="ECO:0000256" key="1">
    <source>
        <dbReference type="ARBA" id="ARBA00000085"/>
    </source>
</evidence>
<keyword evidence="14 19" id="KW-0186">Copper</keyword>
<evidence type="ECO:0000313" key="27">
    <source>
        <dbReference type="EMBL" id="JAT41402.1"/>
    </source>
</evidence>
<evidence type="ECO:0000256" key="20">
    <source>
        <dbReference type="PIRSR" id="PIRSR026389-2"/>
    </source>
</evidence>
<dbReference type="GO" id="GO:0038199">
    <property type="term" value="F:ethylene receptor activity"/>
    <property type="evidence" value="ECO:0007669"/>
    <property type="project" value="UniProtKB-UniRule"/>
</dbReference>
<dbReference type="SMART" id="SM00065">
    <property type="entry name" value="GAF"/>
    <property type="match status" value="1"/>
</dbReference>
<evidence type="ECO:0000256" key="21">
    <source>
        <dbReference type="PIRSR" id="PIRSR026389-3"/>
    </source>
</evidence>
<dbReference type="GO" id="GO:0046872">
    <property type="term" value="F:metal ion binding"/>
    <property type="evidence" value="ECO:0007669"/>
    <property type="project" value="UniProtKB-UniRule"/>
</dbReference>
<evidence type="ECO:0000256" key="16">
    <source>
        <dbReference type="ARBA" id="ARBA00023136"/>
    </source>
</evidence>
<comment type="cofactor">
    <cofactor evidence="20">
        <name>Cu cation</name>
        <dbReference type="ChEBI" id="CHEBI:23378"/>
    </cofactor>
    <text evidence="20">Binds 1 copper ion per dimer.</text>
</comment>
<evidence type="ECO:0000256" key="12">
    <source>
        <dbReference type="ARBA" id="ARBA00022840"/>
    </source>
</evidence>
<dbReference type="EMBL" id="GDJX01026534">
    <property type="protein sequence ID" value="JAT41402.1"/>
    <property type="molecule type" value="Transcribed_RNA"/>
</dbReference>
<keyword evidence="18 19" id="KW-0675">Receptor</keyword>
<keyword evidence="12 19" id="KW-0067">ATP-binding</keyword>
<evidence type="ECO:0000256" key="24">
    <source>
        <dbReference type="SAM" id="Phobius"/>
    </source>
</evidence>
<dbReference type="GO" id="GO:0004673">
    <property type="term" value="F:protein histidine kinase activity"/>
    <property type="evidence" value="ECO:0007669"/>
    <property type="project" value="UniProtKB-EC"/>
</dbReference>
<evidence type="ECO:0000256" key="15">
    <source>
        <dbReference type="ARBA" id="ARBA00023012"/>
    </source>
</evidence>
<evidence type="ECO:0000256" key="11">
    <source>
        <dbReference type="ARBA" id="ARBA00022824"/>
    </source>
</evidence>
<dbReference type="SMART" id="SM00448">
    <property type="entry name" value="REC"/>
    <property type="match status" value="1"/>
</dbReference>
<dbReference type="SUPFAM" id="SSF52172">
    <property type="entry name" value="CheY-like"/>
    <property type="match status" value="1"/>
</dbReference>
<feature type="transmembrane region" description="Helical" evidence="24">
    <location>
        <begin position="50"/>
        <end position="67"/>
    </location>
</feature>
<dbReference type="PROSITE" id="PS50110">
    <property type="entry name" value="RESPONSE_REGULATORY"/>
    <property type="match status" value="1"/>
</dbReference>
<protein>
    <recommendedName>
        <fullName evidence="19">Ethylene receptor</fullName>
    </recommendedName>
</protein>
<feature type="chain" id="PRO_5008899449" description="Ethylene receptor" evidence="25">
    <location>
        <begin position="21"/>
        <end position="754"/>
    </location>
</feature>
<dbReference type="GO" id="GO:0005524">
    <property type="term" value="F:ATP binding"/>
    <property type="evidence" value="ECO:0007669"/>
    <property type="project" value="UniProtKB-UniRule"/>
</dbReference>
<keyword evidence="15 19" id="KW-0902">Two-component regulatory system</keyword>
<feature type="modified residue" description="4-aspartylphosphate" evidence="23">
    <location>
        <position position="684"/>
    </location>
</feature>
<dbReference type="Pfam" id="PF01590">
    <property type="entry name" value="GAF"/>
    <property type="match status" value="1"/>
</dbReference>
<keyword evidence="5 19" id="KW-0808">Transferase</keyword>
<evidence type="ECO:0000256" key="10">
    <source>
        <dbReference type="ARBA" id="ARBA00022777"/>
    </source>
</evidence>
<dbReference type="SUPFAM" id="SSF55781">
    <property type="entry name" value="GAF domain-like"/>
    <property type="match status" value="1"/>
</dbReference>
<evidence type="ECO:0000256" key="19">
    <source>
        <dbReference type="PIRNR" id="PIRNR026389"/>
    </source>
</evidence>
<comment type="similarity">
    <text evidence="3 19">Belongs to the ethylene receptor family.</text>
</comment>
<dbReference type="InterPro" id="IPR003018">
    <property type="entry name" value="GAF"/>
</dbReference>
<name>A0A1D1XG70_9ARAE</name>
<dbReference type="AlphaFoldDB" id="A0A1D1XG70"/>
<dbReference type="CDD" id="cd16938">
    <property type="entry name" value="HATPase_ETR2_ERS2-EIN4-like"/>
    <property type="match status" value="1"/>
</dbReference>
<keyword evidence="10 19" id="KW-0418">Kinase</keyword>
<dbReference type="InterPro" id="IPR011006">
    <property type="entry name" value="CheY-like_superfamily"/>
</dbReference>
<dbReference type="InterPro" id="IPR058544">
    <property type="entry name" value="ETR1_N"/>
</dbReference>
<proteinExistence type="inferred from homology"/>
<keyword evidence="13 24" id="KW-1133">Transmembrane helix</keyword>
<evidence type="ECO:0000259" key="26">
    <source>
        <dbReference type="PROSITE" id="PS50110"/>
    </source>
</evidence>
<evidence type="ECO:0000256" key="3">
    <source>
        <dbReference type="ARBA" id="ARBA00009842"/>
    </source>
</evidence>
<dbReference type="InterPro" id="IPR001789">
    <property type="entry name" value="Sig_transdc_resp-reg_receiver"/>
</dbReference>
<feature type="disulfide bond" description="Interchain" evidence="21">
    <location>
        <position position="30"/>
    </location>
</feature>
<reference evidence="27" key="1">
    <citation type="submission" date="2015-07" db="EMBL/GenBank/DDBJ databases">
        <title>Transcriptome Assembly of Anthurium amnicola.</title>
        <authorList>
            <person name="Suzuki J."/>
        </authorList>
    </citation>
    <scope>NUCLEOTIDE SEQUENCE</scope>
</reference>
<dbReference type="GO" id="GO:0051740">
    <property type="term" value="F:ethylene binding"/>
    <property type="evidence" value="ECO:0007669"/>
    <property type="project" value="UniProtKB-UniRule"/>
</dbReference>
<keyword evidence="16 19" id="KW-0472">Membrane</keyword>